<evidence type="ECO:0000256" key="1">
    <source>
        <dbReference type="ARBA" id="ARBA00022737"/>
    </source>
</evidence>
<evidence type="ECO:0000313" key="7">
    <source>
        <dbReference type="RefSeq" id="XP_028148899.1"/>
    </source>
</evidence>
<evidence type="ECO:0000313" key="5">
    <source>
        <dbReference type="RefSeq" id="XP_028148897.1"/>
    </source>
</evidence>
<name>A0A6P7GU35_DIAVI</name>
<organism evidence="6">
    <name type="scientific">Diabrotica virgifera virgifera</name>
    <name type="common">western corn rootworm</name>
    <dbReference type="NCBI Taxonomy" id="50390"/>
    <lineage>
        <taxon>Eukaryota</taxon>
        <taxon>Metazoa</taxon>
        <taxon>Ecdysozoa</taxon>
        <taxon>Arthropoda</taxon>
        <taxon>Hexapoda</taxon>
        <taxon>Insecta</taxon>
        <taxon>Pterygota</taxon>
        <taxon>Neoptera</taxon>
        <taxon>Endopterygota</taxon>
        <taxon>Coleoptera</taxon>
        <taxon>Polyphaga</taxon>
        <taxon>Cucujiformia</taxon>
        <taxon>Chrysomeloidea</taxon>
        <taxon>Chrysomelidae</taxon>
        <taxon>Galerucinae</taxon>
        <taxon>Diabroticina</taxon>
        <taxon>Diabroticites</taxon>
        <taxon>Diabrotica</taxon>
    </lineage>
</organism>
<reference evidence="5 6" key="1">
    <citation type="submission" date="2025-04" db="UniProtKB">
        <authorList>
            <consortium name="RefSeq"/>
        </authorList>
    </citation>
    <scope>IDENTIFICATION</scope>
    <source>
        <tissue evidence="5 6">Whole insect</tissue>
    </source>
</reference>
<feature type="repeat" description="ANK" evidence="3">
    <location>
        <begin position="264"/>
        <end position="296"/>
    </location>
</feature>
<dbReference type="GO" id="GO:0004842">
    <property type="term" value="F:ubiquitin-protein transferase activity"/>
    <property type="evidence" value="ECO:0007669"/>
    <property type="project" value="TreeGrafter"/>
</dbReference>
<dbReference type="RefSeq" id="XP_028148899.1">
    <property type="nucleotide sequence ID" value="XM_028293098.1"/>
</dbReference>
<dbReference type="GO" id="GO:0085020">
    <property type="term" value="P:protein K6-linked ubiquitination"/>
    <property type="evidence" value="ECO:0007669"/>
    <property type="project" value="TreeGrafter"/>
</dbReference>
<dbReference type="InterPro" id="IPR018272">
    <property type="entry name" value="PRANC_domain"/>
</dbReference>
<feature type="repeat" description="ANK" evidence="3">
    <location>
        <begin position="42"/>
        <end position="74"/>
    </location>
</feature>
<evidence type="ECO:0000256" key="3">
    <source>
        <dbReference type="PROSITE-ProRule" id="PRU00023"/>
    </source>
</evidence>
<proteinExistence type="predicted"/>
<protein>
    <submittedName>
        <fullName evidence="5 6">Uncharacterized protein LOC114342298 isoform X1</fullName>
    </submittedName>
</protein>
<dbReference type="Pfam" id="PF09372">
    <property type="entry name" value="PRANC"/>
    <property type="match status" value="1"/>
</dbReference>
<dbReference type="SUPFAM" id="SSF48403">
    <property type="entry name" value="Ankyrin repeat"/>
    <property type="match status" value="1"/>
</dbReference>
<dbReference type="RefSeq" id="XP_028148898.1">
    <property type="nucleotide sequence ID" value="XM_028293097.1"/>
</dbReference>
<dbReference type="RefSeq" id="XP_028148900.1">
    <property type="nucleotide sequence ID" value="XM_028293099.1"/>
</dbReference>
<dbReference type="GO" id="GO:0070531">
    <property type="term" value="C:BRCA1-A complex"/>
    <property type="evidence" value="ECO:0007669"/>
    <property type="project" value="TreeGrafter"/>
</dbReference>
<dbReference type="Pfam" id="PF12796">
    <property type="entry name" value="Ank_2"/>
    <property type="match status" value="3"/>
</dbReference>
<dbReference type="PROSITE" id="PS50297">
    <property type="entry name" value="ANK_REP_REGION"/>
    <property type="match status" value="5"/>
</dbReference>
<feature type="repeat" description="ANK" evidence="3">
    <location>
        <begin position="197"/>
        <end position="229"/>
    </location>
</feature>
<gene>
    <name evidence="5 6 7 8" type="primary">LOC114342298</name>
</gene>
<dbReference type="AlphaFoldDB" id="A0A6P7GU35"/>
<sequence>MEEKRPALSFFDRLDQLINQKHNQRKLRKKFGKIDINFRDVWNNTPLHKAVKTGDRELTRLLIKSGASVNHINDQGDTPLHVASRFRTVVSAYILLKHGSDINRKNNLGFTPLHEAIHAEIVTMAKWSKINYYDGIKTDANNEPLGYRVQSDYDIAGNEFLEYFPHNYHLPIGEIDNTVLVRILVEAGADVNQQTAEGWTPLHFAVQIGRTDIVDILLQNGASVTLTAQSLPARLLLQMPRKIRMLFRICYTVINDETTNVPTTGTTVLHEAAKLDITDIAKVILDKGADINAQNSQGKTALHIAVENFQYHMVIFLILNGANINIKDNYGHIPLENVFVLRDPSEFPFDFDFDLYLDYQRKLVKYIVLWQYHQEYLFMKNSTIQSWWDNYEDTIHKMKDCVFEGSNISLYTIIRHIFNNQLLAIYLTNNSVIQSLHCIDRYCAMFPAYKEVIEILPHKLKSAEERRSLLNKLILVYNRVLPQLPLEIILQICSYLNNSDLKKFVLALCDVS</sequence>
<evidence type="ECO:0000256" key="2">
    <source>
        <dbReference type="ARBA" id="ARBA00023043"/>
    </source>
</evidence>
<dbReference type="PANTHER" id="PTHR24171:SF8">
    <property type="entry name" value="BRCA1-ASSOCIATED RING DOMAIN PROTEIN 1"/>
    <property type="match status" value="1"/>
</dbReference>
<dbReference type="InterPro" id="IPR036770">
    <property type="entry name" value="Ankyrin_rpt-contain_sf"/>
</dbReference>
<dbReference type="PRINTS" id="PR01415">
    <property type="entry name" value="ANKYRIN"/>
</dbReference>
<dbReference type="Gene3D" id="1.25.40.20">
    <property type="entry name" value="Ankyrin repeat-containing domain"/>
    <property type="match status" value="3"/>
</dbReference>
<accession>A0A6P7GU35</accession>
<feature type="repeat" description="ANK" evidence="3">
    <location>
        <begin position="75"/>
        <end position="107"/>
    </location>
</feature>
<feature type="repeat" description="ANK" evidence="3">
    <location>
        <begin position="297"/>
        <end position="329"/>
    </location>
</feature>
<evidence type="ECO:0000313" key="8">
    <source>
        <dbReference type="RefSeq" id="XP_028148900.1"/>
    </source>
</evidence>
<feature type="domain" description="PRANC" evidence="4">
    <location>
        <begin position="406"/>
        <end position="504"/>
    </location>
</feature>
<keyword evidence="1" id="KW-0677">Repeat</keyword>
<dbReference type="RefSeq" id="XP_028148897.1">
    <property type="nucleotide sequence ID" value="XM_028293096.1"/>
</dbReference>
<dbReference type="PROSITE" id="PS50088">
    <property type="entry name" value="ANK_REPEAT"/>
    <property type="match status" value="5"/>
</dbReference>
<evidence type="ECO:0000259" key="4">
    <source>
        <dbReference type="Pfam" id="PF09372"/>
    </source>
</evidence>
<keyword evidence="2 3" id="KW-0040">ANK repeat</keyword>
<dbReference type="PANTHER" id="PTHR24171">
    <property type="entry name" value="ANKYRIN REPEAT DOMAIN-CONTAINING PROTEIN 39-RELATED"/>
    <property type="match status" value="1"/>
</dbReference>
<evidence type="ECO:0000313" key="6">
    <source>
        <dbReference type="RefSeq" id="XP_028148898.1"/>
    </source>
</evidence>
<dbReference type="GO" id="GO:0031436">
    <property type="term" value="C:BRCA1-BARD1 complex"/>
    <property type="evidence" value="ECO:0007669"/>
    <property type="project" value="TreeGrafter"/>
</dbReference>
<dbReference type="InterPro" id="IPR002110">
    <property type="entry name" value="Ankyrin_rpt"/>
</dbReference>
<dbReference type="SMART" id="SM00248">
    <property type="entry name" value="ANK"/>
    <property type="match status" value="5"/>
</dbReference>